<evidence type="ECO:0000256" key="6">
    <source>
        <dbReference type="ARBA" id="ARBA00023163"/>
    </source>
</evidence>
<dbReference type="Pfam" id="PF00486">
    <property type="entry name" value="Trans_reg_C"/>
    <property type="match status" value="1"/>
</dbReference>
<evidence type="ECO:0000256" key="2">
    <source>
        <dbReference type="ARBA" id="ARBA00022553"/>
    </source>
</evidence>
<keyword evidence="3" id="KW-0902">Two-component regulatory system</keyword>
<dbReference type="GO" id="GO:0000156">
    <property type="term" value="F:phosphorelay response regulator activity"/>
    <property type="evidence" value="ECO:0007669"/>
    <property type="project" value="TreeGrafter"/>
</dbReference>
<feature type="DNA-binding region" description="OmpR/PhoB-type" evidence="9">
    <location>
        <begin position="130"/>
        <end position="228"/>
    </location>
</feature>
<dbReference type="GO" id="GO:0006355">
    <property type="term" value="P:regulation of DNA-templated transcription"/>
    <property type="evidence" value="ECO:0007669"/>
    <property type="project" value="InterPro"/>
</dbReference>
<dbReference type="PATRIC" id="fig|742737.3.peg.2362"/>
<dbReference type="Pfam" id="PF00072">
    <property type="entry name" value="Response_reg"/>
    <property type="match status" value="1"/>
</dbReference>
<dbReference type="InterPro" id="IPR011006">
    <property type="entry name" value="CheY-like_superfamily"/>
</dbReference>
<keyword evidence="13" id="KW-1185">Reference proteome</keyword>
<dbReference type="PROSITE" id="PS51755">
    <property type="entry name" value="OMPR_PHOB"/>
    <property type="match status" value="1"/>
</dbReference>
<feature type="modified residue" description="4-aspartylphosphate" evidence="8">
    <location>
        <position position="54"/>
    </location>
</feature>
<dbReference type="Gene3D" id="6.10.250.690">
    <property type="match status" value="1"/>
</dbReference>
<dbReference type="EMBL" id="ADLN01000049">
    <property type="protein sequence ID" value="EHI59658.1"/>
    <property type="molecule type" value="Genomic_DNA"/>
</dbReference>
<dbReference type="InterPro" id="IPR036388">
    <property type="entry name" value="WH-like_DNA-bd_sf"/>
</dbReference>
<gene>
    <name evidence="12" type="ORF">HMPREF9473_02338</name>
</gene>
<dbReference type="InterPro" id="IPR039420">
    <property type="entry name" value="WalR-like"/>
</dbReference>
<evidence type="ECO:0000256" key="3">
    <source>
        <dbReference type="ARBA" id="ARBA00023012"/>
    </source>
</evidence>
<sequence>MLLLHILLIDDEKAIQRSVRAILERENIQVTCCGSASEADTALASAAYDLILLDLGLPDMDGFEFLSSLRTRKILTPVMILSGRGEEYHKVLGLGLGADDYLTKPFSAAILISKIKAIVRRSSVYNTAPASEIKSGEFLLSLNTMQAFKNGELLPLTAREFALFRFFAEHPGQVFTKEQLYHQIWNDRFIDDNTIMVYIRRLRNKIEEQPAQPLHIKTVWGIGYQFDPAPQPADLSSSKPFDT</sequence>
<keyword evidence="6" id="KW-0804">Transcription</keyword>
<keyword evidence="4" id="KW-0805">Transcription regulation</keyword>
<comment type="caution">
    <text evidence="12">The sequence shown here is derived from an EMBL/GenBank/DDBJ whole genome shotgun (WGS) entry which is preliminary data.</text>
</comment>
<evidence type="ECO:0000259" key="10">
    <source>
        <dbReference type="PROSITE" id="PS50110"/>
    </source>
</evidence>
<dbReference type="Gene3D" id="1.10.10.10">
    <property type="entry name" value="Winged helix-like DNA-binding domain superfamily/Winged helix DNA-binding domain"/>
    <property type="match status" value="1"/>
</dbReference>
<dbReference type="SMART" id="SM00862">
    <property type="entry name" value="Trans_reg_C"/>
    <property type="match status" value="1"/>
</dbReference>
<evidence type="ECO:0000313" key="13">
    <source>
        <dbReference type="Proteomes" id="UP000005384"/>
    </source>
</evidence>
<proteinExistence type="predicted"/>
<evidence type="ECO:0000256" key="5">
    <source>
        <dbReference type="ARBA" id="ARBA00023125"/>
    </source>
</evidence>
<dbReference type="Gene3D" id="3.40.50.2300">
    <property type="match status" value="1"/>
</dbReference>
<keyword evidence="2 8" id="KW-0597">Phosphoprotein</keyword>
<dbReference type="PANTHER" id="PTHR48111">
    <property type="entry name" value="REGULATOR OF RPOS"/>
    <property type="match status" value="1"/>
</dbReference>
<evidence type="ECO:0000256" key="1">
    <source>
        <dbReference type="ARBA" id="ARBA00018672"/>
    </source>
</evidence>
<feature type="domain" description="OmpR/PhoB-type" evidence="11">
    <location>
        <begin position="130"/>
        <end position="228"/>
    </location>
</feature>
<dbReference type="RefSeq" id="WP_006780318.1">
    <property type="nucleotide sequence ID" value="NZ_CP040506.1"/>
</dbReference>
<evidence type="ECO:0000256" key="4">
    <source>
        <dbReference type="ARBA" id="ARBA00023015"/>
    </source>
</evidence>
<dbReference type="SMART" id="SM00448">
    <property type="entry name" value="REC"/>
    <property type="match status" value="1"/>
</dbReference>
<dbReference type="InterPro" id="IPR001789">
    <property type="entry name" value="Sig_transdc_resp-reg_receiver"/>
</dbReference>
<name>G5IFR0_9FIRM</name>
<dbReference type="Proteomes" id="UP000005384">
    <property type="component" value="Unassembled WGS sequence"/>
</dbReference>
<protein>
    <recommendedName>
        <fullName evidence="1">Stage 0 sporulation protein A homolog</fullName>
    </recommendedName>
</protein>
<accession>G5IFR0</accession>
<organism evidence="12 13">
    <name type="scientific">Hungatella hathewayi WAL-18680</name>
    <dbReference type="NCBI Taxonomy" id="742737"/>
    <lineage>
        <taxon>Bacteria</taxon>
        <taxon>Bacillati</taxon>
        <taxon>Bacillota</taxon>
        <taxon>Clostridia</taxon>
        <taxon>Lachnospirales</taxon>
        <taxon>Lachnospiraceae</taxon>
        <taxon>Hungatella</taxon>
    </lineage>
</organism>
<dbReference type="CDD" id="cd00383">
    <property type="entry name" value="trans_reg_C"/>
    <property type="match status" value="1"/>
</dbReference>
<dbReference type="SUPFAM" id="SSF52172">
    <property type="entry name" value="CheY-like"/>
    <property type="match status" value="1"/>
</dbReference>
<evidence type="ECO:0000256" key="8">
    <source>
        <dbReference type="PROSITE-ProRule" id="PRU00169"/>
    </source>
</evidence>
<evidence type="ECO:0000259" key="11">
    <source>
        <dbReference type="PROSITE" id="PS51755"/>
    </source>
</evidence>
<dbReference type="PROSITE" id="PS50110">
    <property type="entry name" value="RESPONSE_REGULATORY"/>
    <property type="match status" value="1"/>
</dbReference>
<dbReference type="OrthoDB" id="9790442at2"/>
<dbReference type="AlphaFoldDB" id="G5IFR0"/>
<keyword evidence="5 9" id="KW-0238">DNA-binding</keyword>
<dbReference type="HOGENOM" id="CLU_000445_30_4_9"/>
<evidence type="ECO:0000313" key="12">
    <source>
        <dbReference type="EMBL" id="EHI59658.1"/>
    </source>
</evidence>
<evidence type="ECO:0000256" key="7">
    <source>
        <dbReference type="ARBA" id="ARBA00024867"/>
    </source>
</evidence>
<reference evidence="12 13" key="1">
    <citation type="submission" date="2011-08" db="EMBL/GenBank/DDBJ databases">
        <title>The Genome Sequence of Clostridium hathewayi WAL-18680.</title>
        <authorList>
            <consortium name="The Broad Institute Genome Sequencing Platform"/>
            <person name="Earl A."/>
            <person name="Ward D."/>
            <person name="Feldgarden M."/>
            <person name="Gevers D."/>
            <person name="Finegold S.M."/>
            <person name="Summanen P.H."/>
            <person name="Molitoris D.R."/>
            <person name="Song M."/>
            <person name="Daigneault M."/>
            <person name="Allen-Vercoe E."/>
            <person name="Young S.K."/>
            <person name="Zeng Q."/>
            <person name="Gargeya S."/>
            <person name="Fitzgerald M."/>
            <person name="Haas B."/>
            <person name="Abouelleil A."/>
            <person name="Alvarado L."/>
            <person name="Arachchi H.M."/>
            <person name="Berlin A."/>
            <person name="Brown A."/>
            <person name="Chapman S.B."/>
            <person name="Chen Z."/>
            <person name="Dunbar C."/>
            <person name="Freedman E."/>
            <person name="Gearin G."/>
            <person name="Gellesch M."/>
            <person name="Goldberg J."/>
            <person name="Griggs A."/>
            <person name="Gujja S."/>
            <person name="Heiman D."/>
            <person name="Howarth C."/>
            <person name="Larson L."/>
            <person name="Lui A."/>
            <person name="MacDonald P.J.P."/>
            <person name="Montmayeur A."/>
            <person name="Murphy C."/>
            <person name="Neiman D."/>
            <person name="Pearson M."/>
            <person name="Priest M."/>
            <person name="Roberts A."/>
            <person name="Saif S."/>
            <person name="Shea T."/>
            <person name="Shenoy N."/>
            <person name="Sisk P."/>
            <person name="Stolte C."/>
            <person name="Sykes S."/>
            <person name="Wortman J."/>
            <person name="Nusbaum C."/>
            <person name="Birren B."/>
        </authorList>
    </citation>
    <scope>NUCLEOTIDE SEQUENCE [LARGE SCALE GENOMIC DNA]</scope>
    <source>
        <strain evidence="12 13">WAL-18680</strain>
    </source>
</reference>
<dbReference type="InterPro" id="IPR001867">
    <property type="entry name" value="OmpR/PhoB-type_DNA-bd"/>
</dbReference>
<comment type="function">
    <text evidence="7">May play the central regulatory role in sporulation. It may be an element of the effector pathway responsible for the activation of sporulation genes in response to nutritional stress. Spo0A may act in concert with spo0H (a sigma factor) to control the expression of some genes that are critical to the sporulation process.</text>
</comment>
<dbReference type="PANTHER" id="PTHR48111:SF40">
    <property type="entry name" value="PHOSPHATE REGULON TRANSCRIPTIONAL REGULATORY PROTEIN PHOB"/>
    <property type="match status" value="1"/>
</dbReference>
<evidence type="ECO:0000256" key="9">
    <source>
        <dbReference type="PROSITE-ProRule" id="PRU01091"/>
    </source>
</evidence>
<dbReference type="GO" id="GO:0032993">
    <property type="term" value="C:protein-DNA complex"/>
    <property type="evidence" value="ECO:0007669"/>
    <property type="project" value="TreeGrafter"/>
</dbReference>
<feature type="domain" description="Response regulatory" evidence="10">
    <location>
        <begin position="5"/>
        <end position="119"/>
    </location>
</feature>
<dbReference type="GO" id="GO:0000976">
    <property type="term" value="F:transcription cis-regulatory region binding"/>
    <property type="evidence" value="ECO:0007669"/>
    <property type="project" value="TreeGrafter"/>
</dbReference>
<dbReference type="FunFam" id="1.10.10.10:FF:000018">
    <property type="entry name" value="DNA-binding response regulator ResD"/>
    <property type="match status" value="1"/>
</dbReference>
<dbReference type="GO" id="GO:0005829">
    <property type="term" value="C:cytosol"/>
    <property type="evidence" value="ECO:0007669"/>
    <property type="project" value="TreeGrafter"/>
</dbReference>